<keyword evidence="4" id="KW-0255">Endonuclease</keyword>
<comment type="subunit">
    <text evidence="4">Heterodimer of SbcC and SbcD.</text>
</comment>
<dbReference type="PANTHER" id="PTHR30337:SF0">
    <property type="entry name" value="NUCLEASE SBCCD SUBUNIT D"/>
    <property type="match status" value="1"/>
</dbReference>
<keyword evidence="3 4" id="KW-0269">Exonuclease</keyword>
<dbReference type="GO" id="GO:0006310">
    <property type="term" value="P:DNA recombination"/>
    <property type="evidence" value="ECO:0007669"/>
    <property type="project" value="UniProtKB-KW"/>
</dbReference>
<dbReference type="PANTHER" id="PTHR30337">
    <property type="entry name" value="COMPONENT OF ATP-DEPENDENT DSDNA EXONUCLEASE"/>
    <property type="match status" value="1"/>
</dbReference>
<reference evidence="7" key="1">
    <citation type="submission" date="2016-03" db="EMBL/GenBank/DDBJ databases">
        <authorList>
            <person name="Heylen K."/>
            <person name="De Vos P."/>
            <person name="Vekeman B."/>
        </authorList>
    </citation>
    <scope>NUCLEOTIDE SEQUENCE [LARGE SCALE GENOMIC DNA]</scope>
    <source>
        <strain evidence="7">R-45383</strain>
    </source>
</reference>
<organism evidence="6 7">
    <name type="scientific">Methylomonas koyamae</name>
    <dbReference type="NCBI Taxonomy" id="702114"/>
    <lineage>
        <taxon>Bacteria</taxon>
        <taxon>Pseudomonadati</taxon>
        <taxon>Pseudomonadota</taxon>
        <taxon>Gammaproteobacteria</taxon>
        <taxon>Methylococcales</taxon>
        <taxon>Methylococcaceae</taxon>
        <taxon>Methylomonas</taxon>
    </lineage>
</organism>
<dbReference type="EMBL" id="LUUK01000210">
    <property type="protein sequence ID" value="OAI13437.1"/>
    <property type="molecule type" value="Genomic_DNA"/>
</dbReference>
<dbReference type="Gene3D" id="3.60.21.10">
    <property type="match status" value="1"/>
</dbReference>
<dbReference type="NCBIfam" id="TIGR00619">
    <property type="entry name" value="sbcd"/>
    <property type="match status" value="1"/>
</dbReference>
<evidence type="ECO:0000313" key="6">
    <source>
        <dbReference type="EMBL" id="OAI13437.1"/>
    </source>
</evidence>
<dbReference type="GO" id="GO:0004519">
    <property type="term" value="F:endonuclease activity"/>
    <property type="evidence" value="ECO:0007669"/>
    <property type="project" value="UniProtKB-KW"/>
</dbReference>
<evidence type="ECO:0000256" key="1">
    <source>
        <dbReference type="ARBA" id="ARBA00022722"/>
    </source>
</evidence>
<keyword evidence="4" id="KW-0233">DNA recombination</keyword>
<dbReference type="Pfam" id="PF00149">
    <property type="entry name" value="Metallophos"/>
    <property type="match status" value="1"/>
</dbReference>
<evidence type="ECO:0000256" key="4">
    <source>
        <dbReference type="RuleBase" id="RU363069"/>
    </source>
</evidence>
<dbReference type="InterPro" id="IPR029052">
    <property type="entry name" value="Metallo-depent_PP-like"/>
</dbReference>
<keyword evidence="4" id="KW-0235">DNA replication</keyword>
<dbReference type="RefSeq" id="WP_064031236.1">
    <property type="nucleotide sequence ID" value="NZ_LUUK01000210.1"/>
</dbReference>
<proteinExistence type="inferred from homology"/>
<dbReference type="STRING" id="702114.A1355_13500"/>
<dbReference type="InterPro" id="IPR004843">
    <property type="entry name" value="Calcineurin-like_PHP"/>
</dbReference>
<dbReference type="GO" id="GO:0006260">
    <property type="term" value="P:DNA replication"/>
    <property type="evidence" value="ECO:0007669"/>
    <property type="project" value="UniProtKB-KW"/>
</dbReference>
<protein>
    <recommendedName>
        <fullName evidence="4">Nuclease SbcCD subunit D</fullName>
    </recommendedName>
</protein>
<keyword evidence="2 4" id="KW-0378">Hydrolase</keyword>
<gene>
    <name evidence="4" type="primary">sbcD</name>
    <name evidence="6" type="ORF">A1355_13500</name>
</gene>
<dbReference type="Proteomes" id="UP000077628">
    <property type="component" value="Unassembled WGS sequence"/>
</dbReference>
<evidence type="ECO:0000313" key="7">
    <source>
        <dbReference type="Proteomes" id="UP000077628"/>
    </source>
</evidence>
<sequence>MKILHTSDWHLGHSLKGFDRHFEHQCFLDWLLVQLREQDVDALLVTGDIFDNANPSAAAQKQLYRFLQAAREAAPHLRVVMIAGNHDSPGRLEASSPLLDLFDTTVVGQTGRNGAGEIDLGALIVPLHVLSQI</sequence>
<dbReference type="InterPro" id="IPR004593">
    <property type="entry name" value="SbcD"/>
</dbReference>
<name>A0A177N5Y0_9GAMM</name>
<dbReference type="AlphaFoldDB" id="A0A177N5Y0"/>
<keyword evidence="7" id="KW-1185">Reference proteome</keyword>
<evidence type="ECO:0000256" key="2">
    <source>
        <dbReference type="ARBA" id="ARBA00022801"/>
    </source>
</evidence>
<comment type="function">
    <text evidence="4">SbcCD cleaves DNA hairpin structures. These structures can inhibit DNA replication and are intermediates in certain DNA recombination reactions. The complex acts as a 3'-&gt;5' double strand exonuclease that can open hairpins. It also has a 5' single-strand endonuclease activity.</text>
</comment>
<dbReference type="GO" id="GO:0008408">
    <property type="term" value="F:3'-5' exonuclease activity"/>
    <property type="evidence" value="ECO:0007669"/>
    <property type="project" value="InterPro"/>
</dbReference>
<dbReference type="CDD" id="cd00840">
    <property type="entry name" value="MPP_Mre11_N"/>
    <property type="match status" value="1"/>
</dbReference>
<dbReference type="InterPro" id="IPR050535">
    <property type="entry name" value="DNA_Repair-Maintenance_Comp"/>
</dbReference>
<comment type="similarity">
    <text evidence="4">Belongs to the SbcD family.</text>
</comment>
<evidence type="ECO:0000256" key="3">
    <source>
        <dbReference type="ARBA" id="ARBA00022839"/>
    </source>
</evidence>
<evidence type="ECO:0000259" key="5">
    <source>
        <dbReference type="Pfam" id="PF00149"/>
    </source>
</evidence>
<comment type="caution">
    <text evidence="6">The sequence shown here is derived from an EMBL/GenBank/DDBJ whole genome shotgun (WGS) entry which is preliminary data.</text>
</comment>
<accession>A0A177N5Y0</accession>
<feature type="domain" description="Calcineurin-like phosphoesterase" evidence="5">
    <location>
        <begin position="1"/>
        <end position="95"/>
    </location>
</feature>
<keyword evidence="1 4" id="KW-0540">Nuclease</keyword>
<dbReference type="InterPro" id="IPR041796">
    <property type="entry name" value="Mre11_N"/>
</dbReference>
<dbReference type="SUPFAM" id="SSF56300">
    <property type="entry name" value="Metallo-dependent phosphatases"/>
    <property type="match status" value="1"/>
</dbReference>